<evidence type="ECO:0000313" key="2">
    <source>
        <dbReference type="EMBL" id="KAF3833656.1"/>
    </source>
</evidence>
<keyword evidence="1" id="KW-0812">Transmembrane</keyword>
<reference evidence="2 3" key="1">
    <citation type="submission" date="2020-03" db="EMBL/GenBank/DDBJ databases">
        <title>Dissostichus mawsoni Genome sequencing and assembly.</title>
        <authorList>
            <person name="Park H."/>
        </authorList>
    </citation>
    <scope>NUCLEOTIDE SEQUENCE [LARGE SCALE GENOMIC DNA]</scope>
    <source>
        <strain evidence="2">DM0001</strain>
        <tissue evidence="2">Muscle</tissue>
    </source>
</reference>
<evidence type="ECO:0000313" key="3">
    <source>
        <dbReference type="Proteomes" id="UP000518266"/>
    </source>
</evidence>
<proteinExistence type="predicted"/>
<dbReference type="Proteomes" id="UP000518266">
    <property type="component" value="Unassembled WGS sequence"/>
</dbReference>
<keyword evidence="1" id="KW-1133">Transmembrane helix</keyword>
<keyword evidence="1" id="KW-0472">Membrane</keyword>
<comment type="caution">
    <text evidence="2">The sequence shown here is derived from an EMBL/GenBank/DDBJ whole genome shotgun (WGS) entry which is preliminary data.</text>
</comment>
<sequence length="152" mass="17491">MTSTKRRRHLSSSAFRPACRYCWMSPQECLLLRFSSSWLLELHLTVLCVQCGLVVSAVPNHGEQPPLQLSELVMQPLPLQVHLPQPPLLLCSLLPEALNLFLPLLSSPFFLPLQCHNQLCYLAFNLFFCFLFMDHLRLLSVFIPSQLQHLHQ</sequence>
<feature type="transmembrane region" description="Helical" evidence="1">
    <location>
        <begin position="119"/>
        <end position="143"/>
    </location>
</feature>
<name>A0A7J5X9G9_DISMA</name>
<dbReference type="AlphaFoldDB" id="A0A7J5X9G9"/>
<accession>A0A7J5X9G9</accession>
<organism evidence="2 3">
    <name type="scientific">Dissostichus mawsoni</name>
    <name type="common">Antarctic cod</name>
    <dbReference type="NCBI Taxonomy" id="36200"/>
    <lineage>
        <taxon>Eukaryota</taxon>
        <taxon>Metazoa</taxon>
        <taxon>Chordata</taxon>
        <taxon>Craniata</taxon>
        <taxon>Vertebrata</taxon>
        <taxon>Euteleostomi</taxon>
        <taxon>Actinopterygii</taxon>
        <taxon>Neopterygii</taxon>
        <taxon>Teleostei</taxon>
        <taxon>Neoteleostei</taxon>
        <taxon>Acanthomorphata</taxon>
        <taxon>Eupercaria</taxon>
        <taxon>Perciformes</taxon>
        <taxon>Notothenioidei</taxon>
        <taxon>Nototheniidae</taxon>
        <taxon>Dissostichus</taxon>
    </lineage>
</organism>
<dbReference type="EMBL" id="JAAKFY010000026">
    <property type="protein sequence ID" value="KAF3833656.1"/>
    <property type="molecule type" value="Genomic_DNA"/>
</dbReference>
<gene>
    <name evidence="2" type="ORF">F7725_024860</name>
</gene>
<evidence type="ECO:0000256" key="1">
    <source>
        <dbReference type="SAM" id="Phobius"/>
    </source>
</evidence>
<keyword evidence="3" id="KW-1185">Reference proteome</keyword>
<protein>
    <submittedName>
        <fullName evidence="2">Uncharacterized protein</fullName>
    </submittedName>
</protein>